<dbReference type="PRINTS" id="PR00038">
    <property type="entry name" value="HTHLUXR"/>
</dbReference>
<keyword evidence="2" id="KW-0238">DNA-binding</keyword>
<dbReference type="InterPro" id="IPR027417">
    <property type="entry name" value="P-loop_NTPase"/>
</dbReference>
<evidence type="ECO:0000256" key="2">
    <source>
        <dbReference type="ARBA" id="ARBA00023125"/>
    </source>
</evidence>
<evidence type="ECO:0000259" key="4">
    <source>
        <dbReference type="PROSITE" id="PS50043"/>
    </source>
</evidence>
<comment type="caution">
    <text evidence="5">The sequence shown here is derived from an EMBL/GenBank/DDBJ whole genome shotgun (WGS) entry which is preliminary data.</text>
</comment>
<dbReference type="SUPFAM" id="SSF52540">
    <property type="entry name" value="P-loop containing nucleoside triphosphate hydrolases"/>
    <property type="match status" value="1"/>
</dbReference>
<dbReference type="PANTHER" id="PTHR44688:SF16">
    <property type="entry name" value="DNA-BINDING TRANSCRIPTIONAL ACTIVATOR DEVR_DOSR"/>
    <property type="match status" value="1"/>
</dbReference>
<dbReference type="Proteomes" id="UP001141619">
    <property type="component" value="Unassembled WGS sequence"/>
</dbReference>
<dbReference type="Gene3D" id="1.10.10.10">
    <property type="entry name" value="Winged helix-like DNA-binding domain superfamily/Winged helix DNA-binding domain"/>
    <property type="match status" value="1"/>
</dbReference>
<dbReference type="SUPFAM" id="SSF48452">
    <property type="entry name" value="TPR-like"/>
    <property type="match status" value="1"/>
</dbReference>
<dbReference type="SUPFAM" id="SSF46894">
    <property type="entry name" value="C-terminal effector domain of the bipartite response regulators"/>
    <property type="match status" value="1"/>
</dbReference>
<evidence type="ECO:0000313" key="6">
    <source>
        <dbReference type="Proteomes" id="UP001141619"/>
    </source>
</evidence>
<dbReference type="InterPro" id="IPR041617">
    <property type="entry name" value="TPR_MalT"/>
</dbReference>
<dbReference type="Pfam" id="PF00196">
    <property type="entry name" value="GerE"/>
    <property type="match status" value="1"/>
</dbReference>
<dbReference type="Gene3D" id="1.25.40.10">
    <property type="entry name" value="Tetratricopeptide repeat domain"/>
    <property type="match status" value="1"/>
</dbReference>
<feature type="domain" description="HTH luxR-type" evidence="4">
    <location>
        <begin position="839"/>
        <end position="904"/>
    </location>
</feature>
<dbReference type="Pfam" id="PF17874">
    <property type="entry name" value="TPR_MalT"/>
    <property type="match status" value="1"/>
</dbReference>
<gene>
    <name evidence="5" type="ORF">NYP16_09210</name>
</gene>
<dbReference type="InterPro" id="IPR016032">
    <property type="entry name" value="Sig_transdc_resp-reg_C-effctor"/>
</dbReference>
<organism evidence="5 6">
    <name type="scientific">Govanella unica</name>
    <dbReference type="NCBI Taxonomy" id="2975056"/>
    <lineage>
        <taxon>Bacteria</taxon>
        <taxon>Pseudomonadati</taxon>
        <taxon>Pseudomonadota</taxon>
        <taxon>Alphaproteobacteria</taxon>
        <taxon>Emcibacterales</taxon>
        <taxon>Govanellaceae</taxon>
        <taxon>Govanella</taxon>
    </lineage>
</organism>
<dbReference type="InterPro" id="IPR036388">
    <property type="entry name" value="WH-like_DNA-bd_sf"/>
</dbReference>
<name>A0A9X3TYP4_9PROT</name>
<dbReference type="EMBL" id="JANWOI010000003">
    <property type="protein sequence ID" value="MDA5194127.1"/>
    <property type="molecule type" value="Genomic_DNA"/>
</dbReference>
<dbReference type="InterPro" id="IPR059106">
    <property type="entry name" value="WHD_MalT"/>
</dbReference>
<dbReference type="AlphaFoldDB" id="A0A9X3TYP4"/>
<dbReference type="PROSITE" id="PS50043">
    <property type="entry name" value="HTH_LUXR_2"/>
    <property type="match status" value="1"/>
</dbReference>
<dbReference type="Pfam" id="PF13401">
    <property type="entry name" value="AAA_22"/>
    <property type="match status" value="1"/>
</dbReference>
<proteinExistence type="predicted"/>
<reference evidence="5" key="1">
    <citation type="submission" date="2022-08" db="EMBL/GenBank/DDBJ databases">
        <authorList>
            <person name="Vandamme P."/>
            <person name="Hettiarachchi A."/>
            <person name="Peeters C."/>
            <person name="Cnockaert M."/>
            <person name="Carlier A."/>
        </authorList>
    </citation>
    <scope>NUCLEOTIDE SEQUENCE</scope>
    <source>
        <strain evidence="5">LMG 31809</strain>
    </source>
</reference>
<sequence length="906" mass="99496">MKQKGTAGEKSSAQPFAAQSGGVAVAKFAPMVQQTRLLTRDALLDSLDSLQKRRLVLLTAPAGYGKSTLLGQWRDRLLKRGRRVAWLSLDDDDGNPGDLVTCFLHSLRRAGVKLAPDLIKTAILDEATAKHRLRQLLNSIASDGVETVLMLDEVEHLPGPTVETIMTPLLRWAPENLRLVIAARRVPPLPLATLRAQGLLAELRATELRFTQDEISELFGPQLSRQDLSNIDRQTEGWPVALQLLRGSTHPTRSLSLSPAHEDISAYLSEQIFAVLPRPLHDFLIEASILDRLSLGAVERVLGHSDGWRALLETESLKPFLISVDRDVGAYRLHPIIRETLSAAFSSLPPARQTEIHRAAALWHAQGQHLPRALRHALLAGDLDLAGQLVVEAGALQIWIRHGFARLKAIDELLSDDLLARFPRLKLLRALVLAKDGANAATRRLFETVRTDTQDFTFDASGGDPAILRLDGLVVESTLMFNEGRAASDAYLDAYERTVHSISGDDHVFQAHVKNLLCISCVQRGLFDRAVAASHEAIDHYRQAGLFHGEFYSHLHLGVINMAQGMADAAETSYGRAQAIARKHFTDDRPKNMQLNTLLAELAYESNNLPLAERRLRSNGDQLRHSEGWYDIYAAQHVTNTMTALASQGLDAALNQIDSAWHMASERHIPGLKPLLDATRVSCLALSGFTDEAAAAAHAGGLVLSPETPHQSSLWREEEAVLTALARLALRQGEAAKLAIILPPQLQRLRARRHVRSSIRIGTLTALAFADLKDTETALGHLGTVLALSARSGYQRMFHEEGAAMVPLLKQYLLNSHSDITARSHAADILAVLDVGSRASKSYTALSPREVQVLRQLALGQSDKLIGRALTLTENTVKYHLKNVYSKLSVSSRTEAVQAAKRHGLI</sequence>
<protein>
    <submittedName>
        <fullName evidence="5">LuxR C-terminal-related transcriptional regulator</fullName>
    </submittedName>
</protein>
<dbReference type="GO" id="GO:0016887">
    <property type="term" value="F:ATP hydrolysis activity"/>
    <property type="evidence" value="ECO:0007669"/>
    <property type="project" value="InterPro"/>
</dbReference>
<keyword evidence="1" id="KW-0805">Transcription regulation</keyword>
<dbReference type="GO" id="GO:0003677">
    <property type="term" value="F:DNA binding"/>
    <property type="evidence" value="ECO:0007669"/>
    <property type="project" value="UniProtKB-KW"/>
</dbReference>
<evidence type="ECO:0000256" key="3">
    <source>
        <dbReference type="ARBA" id="ARBA00023163"/>
    </source>
</evidence>
<dbReference type="Pfam" id="PF25873">
    <property type="entry name" value="WHD_MalT"/>
    <property type="match status" value="1"/>
</dbReference>
<dbReference type="InterPro" id="IPR011990">
    <property type="entry name" value="TPR-like_helical_dom_sf"/>
</dbReference>
<dbReference type="InterPro" id="IPR049945">
    <property type="entry name" value="AAA_22"/>
</dbReference>
<dbReference type="SMART" id="SM00421">
    <property type="entry name" value="HTH_LUXR"/>
    <property type="match status" value="1"/>
</dbReference>
<keyword evidence="6" id="KW-1185">Reference proteome</keyword>
<dbReference type="PANTHER" id="PTHR44688">
    <property type="entry name" value="DNA-BINDING TRANSCRIPTIONAL ACTIVATOR DEVR_DOSR"/>
    <property type="match status" value="1"/>
</dbReference>
<accession>A0A9X3TYP4</accession>
<keyword evidence="3" id="KW-0804">Transcription</keyword>
<reference evidence="5" key="2">
    <citation type="journal article" date="2023" name="Syst. Appl. Microbiol.">
        <title>Govania unica gen. nov., sp. nov., a rare biosphere bacterium that represents a novel family in the class Alphaproteobacteria.</title>
        <authorList>
            <person name="Vandamme P."/>
            <person name="Peeters C."/>
            <person name="Hettiarachchi A."/>
            <person name="Cnockaert M."/>
            <person name="Carlier A."/>
        </authorList>
    </citation>
    <scope>NUCLEOTIDE SEQUENCE</scope>
    <source>
        <strain evidence="5">LMG 31809</strain>
    </source>
</reference>
<evidence type="ECO:0000256" key="1">
    <source>
        <dbReference type="ARBA" id="ARBA00023015"/>
    </source>
</evidence>
<dbReference type="Gene3D" id="3.40.50.300">
    <property type="entry name" value="P-loop containing nucleotide triphosphate hydrolases"/>
    <property type="match status" value="1"/>
</dbReference>
<dbReference type="InterPro" id="IPR000792">
    <property type="entry name" value="Tscrpt_reg_LuxR_C"/>
</dbReference>
<dbReference type="RefSeq" id="WP_274943831.1">
    <property type="nucleotide sequence ID" value="NZ_JANWOI010000003.1"/>
</dbReference>
<dbReference type="CDD" id="cd06170">
    <property type="entry name" value="LuxR_C_like"/>
    <property type="match status" value="1"/>
</dbReference>
<evidence type="ECO:0000313" key="5">
    <source>
        <dbReference type="EMBL" id="MDA5194127.1"/>
    </source>
</evidence>
<dbReference type="GO" id="GO:0006355">
    <property type="term" value="P:regulation of DNA-templated transcription"/>
    <property type="evidence" value="ECO:0007669"/>
    <property type="project" value="InterPro"/>
</dbReference>